<protein>
    <submittedName>
        <fullName evidence="2">Uncharacterized protein</fullName>
    </submittedName>
</protein>
<reference evidence="2 3" key="1">
    <citation type="journal article" date="2024" name="Plant J.">
        <title>Genome sequences and population genomics reveal climatic adaptation and genomic divergence between two closely related sweetgum species.</title>
        <authorList>
            <person name="Xu W.Q."/>
            <person name="Ren C.Q."/>
            <person name="Zhang X.Y."/>
            <person name="Comes H.P."/>
            <person name="Liu X.H."/>
            <person name="Li Y.G."/>
            <person name="Kettle C.J."/>
            <person name="Jalonen R."/>
            <person name="Gaisberger H."/>
            <person name="Ma Y.Z."/>
            <person name="Qiu Y.X."/>
        </authorList>
    </citation>
    <scope>NUCLEOTIDE SEQUENCE [LARGE SCALE GENOMIC DNA]</scope>
    <source>
        <strain evidence="2">Hangzhou</strain>
    </source>
</reference>
<evidence type="ECO:0000313" key="2">
    <source>
        <dbReference type="EMBL" id="KAK9269141.1"/>
    </source>
</evidence>
<accession>A0AAP0NBC5</accession>
<evidence type="ECO:0000313" key="3">
    <source>
        <dbReference type="Proteomes" id="UP001415857"/>
    </source>
</evidence>
<evidence type="ECO:0000256" key="1">
    <source>
        <dbReference type="SAM" id="MobiDB-lite"/>
    </source>
</evidence>
<dbReference type="EMBL" id="JBBPBK010000015">
    <property type="protein sequence ID" value="KAK9269141.1"/>
    <property type="molecule type" value="Genomic_DNA"/>
</dbReference>
<gene>
    <name evidence="2" type="ORF">L1049_000910</name>
</gene>
<comment type="caution">
    <text evidence="2">The sequence shown here is derived from an EMBL/GenBank/DDBJ whole genome shotgun (WGS) entry which is preliminary data.</text>
</comment>
<name>A0AAP0NBC5_LIQFO</name>
<keyword evidence="3" id="KW-1185">Reference proteome</keyword>
<organism evidence="2 3">
    <name type="scientific">Liquidambar formosana</name>
    <name type="common">Formosan gum</name>
    <dbReference type="NCBI Taxonomy" id="63359"/>
    <lineage>
        <taxon>Eukaryota</taxon>
        <taxon>Viridiplantae</taxon>
        <taxon>Streptophyta</taxon>
        <taxon>Embryophyta</taxon>
        <taxon>Tracheophyta</taxon>
        <taxon>Spermatophyta</taxon>
        <taxon>Magnoliopsida</taxon>
        <taxon>eudicotyledons</taxon>
        <taxon>Gunneridae</taxon>
        <taxon>Pentapetalae</taxon>
        <taxon>Saxifragales</taxon>
        <taxon>Altingiaceae</taxon>
        <taxon>Liquidambar</taxon>
    </lineage>
</organism>
<dbReference type="AlphaFoldDB" id="A0AAP0NBC5"/>
<proteinExistence type="predicted"/>
<sequence>MGGLVLLLYTSSRPSLMRPFTACLHEPIRRYNQASKVNISHGIEERAPSIAQEFQRVAEEKAHQGVASQTIEKAFEAAEEATSGDSNPESVKQKYKKTRGNESHRKTGDD</sequence>
<feature type="region of interest" description="Disordered" evidence="1">
    <location>
        <begin position="75"/>
        <end position="110"/>
    </location>
</feature>
<dbReference type="Proteomes" id="UP001415857">
    <property type="component" value="Unassembled WGS sequence"/>
</dbReference>
<feature type="compositionally biased region" description="Basic and acidic residues" evidence="1">
    <location>
        <begin position="99"/>
        <end position="110"/>
    </location>
</feature>